<evidence type="ECO:0000256" key="1">
    <source>
        <dbReference type="SAM" id="Coils"/>
    </source>
</evidence>
<reference evidence="3 4" key="1">
    <citation type="submission" date="2023-11" db="EMBL/GenBank/DDBJ databases">
        <title>Dfirmibasis_genome.</title>
        <authorList>
            <person name="Edelbroek B."/>
            <person name="Kjellin J."/>
            <person name="Jerlstrom-Hultqvist J."/>
            <person name="Soderbom F."/>
        </authorList>
    </citation>
    <scope>NUCLEOTIDE SEQUENCE [LARGE SCALE GENOMIC DNA]</scope>
    <source>
        <strain evidence="3 4">TNS-C-14</strain>
    </source>
</reference>
<name>A0AAN7U3S7_9MYCE</name>
<accession>A0AAN7U3S7</accession>
<proteinExistence type="predicted"/>
<feature type="coiled-coil region" evidence="1">
    <location>
        <begin position="73"/>
        <end position="107"/>
    </location>
</feature>
<sequence>MIEDLKEDKIKKYLDNDIDNLKRVQNLYQDITEKMIAQQDEFRTELDIWKNESIQFEKSIPTPVDEEEHSEKINYLDTRKNQLIEENNKIEEEIIFIENELSSIRLKKTQLINKENQLTHENTITIPNKEYLFSLYTNITGIKWSNNDNNNNNNNLPTTSSTGTSSPSQQEQQHQSQFIKGIILDTQSLNQNNCQIKPFLIDKNQYSNDFDIVNKIWDLID</sequence>
<feature type="region of interest" description="Disordered" evidence="2">
    <location>
        <begin position="146"/>
        <end position="176"/>
    </location>
</feature>
<dbReference type="AlphaFoldDB" id="A0AAN7U3S7"/>
<dbReference type="Gene3D" id="3.30.160.570">
    <property type="entry name" value="Ncd80 complex, Spc24 subunit"/>
    <property type="match status" value="1"/>
</dbReference>
<feature type="coiled-coil region" evidence="1">
    <location>
        <begin position="14"/>
        <end position="41"/>
    </location>
</feature>
<dbReference type="EMBL" id="JAVFKY010000002">
    <property type="protein sequence ID" value="KAK5581262.1"/>
    <property type="molecule type" value="Genomic_DNA"/>
</dbReference>
<evidence type="ECO:0000313" key="3">
    <source>
        <dbReference type="EMBL" id="KAK5581262.1"/>
    </source>
</evidence>
<dbReference type="Proteomes" id="UP001344447">
    <property type="component" value="Unassembled WGS sequence"/>
</dbReference>
<evidence type="ECO:0000313" key="4">
    <source>
        <dbReference type="Proteomes" id="UP001344447"/>
    </source>
</evidence>
<evidence type="ECO:0000256" key="2">
    <source>
        <dbReference type="SAM" id="MobiDB-lite"/>
    </source>
</evidence>
<gene>
    <name evidence="3" type="ORF">RB653_001293</name>
</gene>
<keyword evidence="4" id="KW-1185">Reference proteome</keyword>
<evidence type="ECO:0008006" key="5">
    <source>
        <dbReference type="Google" id="ProtNLM"/>
    </source>
</evidence>
<keyword evidence="1" id="KW-0175">Coiled coil</keyword>
<organism evidence="3 4">
    <name type="scientific">Dictyostelium firmibasis</name>
    <dbReference type="NCBI Taxonomy" id="79012"/>
    <lineage>
        <taxon>Eukaryota</taxon>
        <taxon>Amoebozoa</taxon>
        <taxon>Evosea</taxon>
        <taxon>Eumycetozoa</taxon>
        <taxon>Dictyostelia</taxon>
        <taxon>Dictyosteliales</taxon>
        <taxon>Dictyosteliaceae</taxon>
        <taxon>Dictyostelium</taxon>
    </lineage>
</organism>
<comment type="caution">
    <text evidence="3">The sequence shown here is derived from an EMBL/GenBank/DDBJ whole genome shotgun (WGS) entry which is preliminary data.</text>
</comment>
<protein>
    <recommendedName>
        <fullName evidence="5">Kinetochore protein Spc24</fullName>
    </recommendedName>
</protein>